<keyword evidence="1" id="KW-0812">Transmembrane</keyword>
<dbReference type="InterPro" id="IPR031571">
    <property type="entry name" value="RcpC_dom"/>
</dbReference>
<dbReference type="EMBL" id="LOED01000036">
    <property type="protein sequence ID" value="KXG74955.1"/>
    <property type="molecule type" value="Genomic_DNA"/>
</dbReference>
<gene>
    <name evidence="3" type="ORF">AN618_21220</name>
</gene>
<protein>
    <recommendedName>
        <fullName evidence="2">SAF domain-containing protein</fullName>
    </recommendedName>
</protein>
<keyword evidence="1" id="KW-0472">Membrane</keyword>
<evidence type="ECO:0000313" key="4">
    <source>
        <dbReference type="Proteomes" id="UP000070427"/>
    </source>
</evidence>
<reference evidence="3 4" key="1">
    <citation type="submission" date="2015-12" db="EMBL/GenBank/DDBJ databases">
        <title>Draft genome sequnece of Fervidicola ferrireducens strain Y170.</title>
        <authorList>
            <person name="Patel B.K."/>
        </authorList>
    </citation>
    <scope>NUCLEOTIDE SEQUENCE [LARGE SCALE GENOMIC DNA]</scope>
    <source>
        <strain evidence="3 4">Y170</strain>
    </source>
</reference>
<dbReference type="Gene3D" id="3.90.1210.10">
    <property type="entry name" value="Antifreeze-like/N-acetylneuraminic acid synthase C-terminal domain"/>
    <property type="match status" value="1"/>
</dbReference>
<evidence type="ECO:0000256" key="1">
    <source>
        <dbReference type="SAM" id="Phobius"/>
    </source>
</evidence>
<dbReference type="Pfam" id="PF08666">
    <property type="entry name" value="SAF"/>
    <property type="match status" value="1"/>
</dbReference>
<dbReference type="Proteomes" id="UP000070427">
    <property type="component" value="Unassembled WGS sequence"/>
</dbReference>
<organism evidence="3 4">
    <name type="scientific">Fervidicola ferrireducens</name>
    <dbReference type="NCBI Taxonomy" id="520764"/>
    <lineage>
        <taxon>Bacteria</taxon>
        <taxon>Bacillati</taxon>
        <taxon>Bacillota</taxon>
        <taxon>Clostridia</taxon>
        <taxon>Thermosediminibacterales</taxon>
        <taxon>Thermosediminibacteraceae</taxon>
        <taxon>Fervidicola</taxon>
    </lineage>
</organism>
<feature type="domain" description="SAF" evidence="2">
    <location>
        <begin position="40"/>
        <end position="102"/>
    </location>
</feature>
<dbReference type="CDD" id="cd11614">
    <property type="entry name" value="SAF_CpaB_FlgA_like"/>
    <property type="match status" value="1"/>
</dbReference>
<proteinExistence type="predicted"/>
<dbReference type="STRING" id="520764.AN618_21220"/>
<feature type="transmembrane region" description="Helical" evidence="1">
    <location>
        <begin position="12"/>
        <end position="33"/>
    </location>
</feature>
<dbReference type="NCBIfam" id="TIGR03177">
    <property type="entry name" value="pilus_cpaB"/>
    <property type="match status" value="1"/>
</dbReference>
<sequence>MHIKIAKKNTWVLFTVIAVIFGLIAAYTSVSIVRKYTDTDKVVIAAGDIRAYRKVTLDDVKVVEIPKVAIPSDAVKSLNDIVGKYLMYPVSAGDIIRASKIADMKISSLLSAQLTHLKDPKMRAFALPFTKETGLGGNIEPGDRVDIVASVKIDTNTGPVGVGKIVAQNVQVLQVEKPSSGGTGIVIVALTPQQIEDIAFALTSGQLRFALNPYETDVNAAKTEGVTGKAWFEKYGFTLPGEGTSDTIKNKQ</sequence>
<dbReference type="SMART" id="SM00858">
    <property type="entry name" value="SAF"/>
    <property type="match status" value="1"/>
</dbReference>
<evidence type="ECO:0000313" key="3">
    <source>
        <dbReference type="EMBL" id="KXG74955.1"/>
    </source>
</evidence>
<evidence type="ECO:0000259" key="2">
    <source>
        <dbReference type="SMART" id="SM00858"/>
    </source>
</evidence>
<comment type="caution">
    <text evidence="3">The sequence shown here is derived from an EMBL/GenBank/DDBJ whole genome shotgun (WGS) entry which is preliminary data.</text>
</comment>
<dbReference type="Pfam" id="PF16976">
    <property type="entry name" value="RcpC"/>
    <property type="match status" value="1"/>
</dbReference>
<dbReference type="InParanoid" id="A0A140L330"/>
<name>A0A140L330_9FIRM</name>
<dbReference type="InterPro" id="IPR017592">
    <property type="entry name" value="Pilus_assmbl_Flp-typ_CpaB"/>
</dbReference>
<dbReference type="AlphaFoldDB" id="A0A140L330"/>
<keyword evidence="1" id="KW-1133">Transmembrane helix</keyword>
<accession>A0A140L330</accession>
<dbReference type="InterPro" id="IPR013974">
    <property type="entry name" value="SAF"/>
</dbReference>
<keyword evidence="4" id="KW-1185">Reference proteome</keyword>